<gene>
    <name evidence="2" type="ORF">P174DRAFT_450570</name>
</gene>
<dbReference type="Proteomes" id="UP000234474">
    <property type="component" value="Unassembled WGS sequence"/>
</dbReference>
<feature type="region of interest" description="Disordered" evidence="1">
    <location>
        <begin position="1"/>
        <end position="20"/>
    </location>
</feature>
<sequence>MMARTSRHLGCGGPLQTTTTTTMASSLAIVMALPTTRPPPPIPPLTPPPRYAWHQRPGRGQRGHEPGPDKRGSTSSKSSTGSGSGFVAEASGLHVTQATTLRHRSGRSPCRRDSAPVDGWTARRESFCPRPSASNVLLGFLLFFALRRQAHRPDGREGALIAQTCVAMYVAE</sequence>
<dbReference type="OrthoDB" id="10646783at2759"/>
<feature type="region of interest" description="Disordered" evidence="1">
    <location>
        <begin position="33"/>
        <end position="118"/>
    </location>
</feature>
<dbReference type="VEuPathDB" id="FungiDB:P174DRAFT_450570"/>
<evidence type="ECO:0000313" key="2">
    <source>
        <dbReference type="EMBL" id="PKX93587.1"/>
    </source>
</evidence>
<proteinExistence type="predicted"/>
<dbReference type="AlphaFoldDB" id="A0A2I1C7H1"/>
<accession>A0A2I1C7H1</accession>
<evidence type="ECO:0000256" key="1">
    <source>
        <dbReference type="SAM" id="MobiDB-lite"/>
    </source>
</evidence>
<reference evidence="3" key="1">
    <citation type="journal article" date="2018" name="Proc. Natl. Acad. Sci. U.S.A.">
        <title>Linking secondary metabolites to gene clusters through genome sequencing of six diverse Aspergillus species.</title>
        <authorList>
            <person name="Kaerboelling I."/>
            <person name="Vesth T.C."/>
            <person name="Frisvad J.C."/>
            <person name="Nybo J.L."/>
            <person name="Theobald S."/>
            <person name="Kuo A."/>
            <person name="Bowyer P."/>
            <person name="Matsuda Y."/>
            <person name="Mondo S."/>
            <person name="Lyhne E.K."/>
            <person name="Kogle M.E."/>
            <person name="Clum A."/>
            <person name="Lipzen A."/>
            <person name="Salamov A."/>
            <person name="Ngan C.Y."/>
            <person name="Daum C."/>
            <person name="Chiniquy J."/>
            <person name="Barry K."/>
            <person name="LaButti K."/>
            <person name="Haridas S."/>
            <person name="Simmons B.A."/>
            <person name="Magnuson J.K."/>
            <person name="Mortensen U.H."/>
            <person name="Larsen T.O."/>
            <person name="Grigoriev I.V."/>
            <person name="Baker S.E."/>
            <person name="Andersen M.R."/>
        </authorList>
    </citation>
    <scope>NUCLEOTIDE SEQUENCE [LARGE SCALE GENOMIC DNA]</scope>
    <source>
        <strain evidence="3">IBT 16806</strain>
    </source>
</reference>
<keyword evidence="3" id="KW-1185">Reference proteome</keyword>
<feature type="compositionally biased region" description="Pro residues" evidence="1">
    <location>
        <begin position="36"/>
        <end position="50"/>
    </location>
</feature>
<dbReference type="RefSeq" id="XP_024682182.1">
    <property type="nucleotide sequence ID" value="XM_024828949.1"/>
</dbReference>
<evidence type="ECO:0000313" key="3">
    <source>
        <dbReference type="Proteomes" id="UP000234474"/>
    </source>
</evidence>
<protein>
    <submittedName>
        <fullName evidence="2">Uncharacterized protein</fullName>
    </submittedName>
</protein>
<feature type="compositionally biased region" description="Basic and acidic residues" evidence="1">
    <location>
        <begin position="62"/>
        <end position="72"/>
    </location>
</feature>
<dbReference type="GeneID" id="36536275"/>
<name>A0A2I1C7H1_ASPN1</name>
<organism evidence="2 3">
    <name type="scientific">Aspergillus novofumigatus (strain IBT 16806)</name>
    <dbReference type="NCBI Taxonomy" id="1392255"/>
    <lineage>
        <taxon>Eukaryota</taxon>
        <taxon>Fungi</taxon>
        <taxon>Dikarya</taxon>
        <taxon>Ascomycota</taxon>
        <taxon>Pezizomycotina</taxon>
        <taxon>Eurotiomycetes</taxon>
        <taxon>Eurotiomycetidae</taxon>
        <taxon>Eurotiales</taxon>
        <taxon>Aspergillaceae</taxon>
        <taxon>Aspergillus</taxon>
        <taxon>Aspergillus subgen. Fumigati</taxon>
    </lineage>
</organism>
<comment type="caution">
    <text evidence="2">The sequence shown here is derived from an EMBL/GenBank/DDBJ whole genome shotgun (WGS) entry which is preliminary data.</text>
</comment>
<dbReference type="EMBL" id="MSZS01000004">
    <property type="protein sequence ID" value="PKX93587.1"/>
    <property type="molecule type" value="Genomic_DNA"/>
</dbReference>